<dbReference type="InterPro" id="IPR001789">
    <property type="entry name" value="Sig_transdc_resp-reg_receiver"/>
</dbReference>
<feature type="domain" description="Response regulatory" evidence="8">
    <location>
        <begin position="1"/>
        <end position="113"/>
    </location>
</feature>
<dbReference type="GO" id="GO:0032993">
    <property type="term" value="C:protein-DNA complex"/>
    <property type="evidence" value="ECO:0007669"/>
    <property type="project" value="TreeGrafter"/>
</dbReference>
<reference evidence="9 10" key="1">
    <citation type="submission" date="2016-12" db="EMBL/GenBank/DDBJ databases">
        <title>Diversity of luminous bacteria.</title>
        <authorList>
            <person name="Yoshizawa S."/>
            <person name="Kogure K."/>
        </authorList>
    </citation>
    <scope>NUCLEOTIDE SEQUENCE [LARGE SCALE GENOMIC DNA]</scope>
    <source>
        <strain evidence="9 10">SA4-48</strain>
    </source>
</reference>
<evidence type="ECO:0000256" key="6">
    <source>
        <dbReference type="PROSITE-ProRule" id="PRU00169"/>
    </source>
</evidence>
<feature type="region of interest" description="Disordered" evidence="7">
    <location>
        <begin position="119"/>
        <end position="146"/>
    </location>
</feature>
<dbReference type="GO" id="GO:0006355">
    <property type="term" value="P:regulation of DNA-templated transcription"/>
    <property type="evidence" value="ECO:0007669"/>
    <property type="project" value="TreeGrafter"/>
</dbReference>
<dbReference type="PRINTS" id="PR01590">
    <property type="entry name" value="HTHFIS"/>
</dbReference>
<dbReference type="Gene3D" id="1.10.10.60">
    <property type="entry name" value="Homeodomain-like"/>
    <property type="match status" value="1"/>
</dbReference>
<dbReference type="PROSITE" id="PS50110">
    <property type="entry name" value="RESPONSE_REGULATORY"/>
    <property type="match status" value="1"/>
</dbReference>
<keyword evidence="2" id="KW-0902">Two-component regulatory system</keyword>
<keyword evidence="4" id="KW-0238">DNA-binding</keyword>
<dbReference type="GO" id="GO:0005829">
    <property type="term" value="C:cytosol"/>
    <property type="evidence" value="ECO:0007669"/>
    <property type="project" value="TreeGrafter"/>
</dbReference>
<keyword evidence="5" id="KW-0804">Transcription</keyword>
<evidence type="ECO:0000256" key="5">
    <source>
        <dbReference type="ARBA" id="ARBA00023163"/>
    </source>
</evidence>
<keyword evidence="1 6" id="KW-0597">Phosphoprotein</keyword>
<evidence type="ECO:0000256" key="4">
    <source>
        <dbReference type="ARBA" id="ARBA00023125"/>
    </source>
</evidence>
<dbReference type="SUPFAM" id="SSF52172">
    <property type="entry name" value="CheY-like"/>
    <property type="match status" value="1"/>
</dbReference>
<evidence type="ECO:0000256" key="3">
    <source>
        <dbReference type="ARBA" id="ARBA00023015"/>
    </source>
</evidence>
<dbReference type="InterPro" id="IPR011006">
    <property type="entry name" value="CheY-like_superfamily"/>
</dbReference>
<dbReference type="PANTHER" id="PTHR48111">
    <property type="entry name" value="REGULATOR OF RPOS"/>
    <property type="match status" value="1"/>
</dbReference>
<feature type="compositionally biased region" description="Low complexity" evidence="7">
    <location>
        <begin position="119"/>
        <end position="128"/>
    </location>
</feature>
<protein>
    <recommendedName>
        <fullName evidence="8">Response regulatory domain-containing protein</fullName>
    </recommendedName>
</protein>
<dbReference type="Gene3D" id="3.40.50.2300">
    <property type="match status" value="1"/>
</dbReference>
<dbReference type="InterPro" id="IPR039420">
    <property type="entry name" value="WalR-like"/>
</dbReference>
<proteinExistence type="predicted"/>
<name>A0A2S7UYV0_9GAMM</name>
<dbReference type="Pfam" id="PF02954">
    <property type="entry name" value="HTH_8"/>
    <property type="match status" value="1"/>
</dbReference>
<keyword evidence="10" id="KW-1185">Reference proteome</keyword>
<evidence type="ECO:0000256" key="2">
    <source>
        <dbReference type="ARBA" id="ARBA00023012"/>
    </source>
</evidence>
<evidence type="ECO:0000256" key="7">
    <source>
        <dbReference type="SAM" id="MobiDB-lite"/>
    </source>
</evidence>
<dbReference type="Pfam" id="PF00072">
    <property type="entry name" value="Response_reg"/>
    <property type="match status" value="1"/>
</dbReference>
<dbReference type="EMBL" id="MSCH01000003">
    <property type="protein sequence ID" value="PQJ55113.1"/>
    <property type="molecule type" value="Genomic_DNA"/>
</dbReference>
<evidence type="ECO:0000313" key="10">
    <source>
        <dbReference type="Proteomes" id="UP000239007"/>
    </source>
</evidence>
<evidence type="ECO:0000313" key="9">
    <source>
        <dbReference type="EMBL" id="PQJ55113.1"/>
    </source>
</evidence>
<dbReference type="SUPFAM" id="SSF46689">
    <property type="entry name" value="Homeodomain-like"/>
    <property type="match status" value="1"/>
</dbReference>
<keyword evidence="3" id="KW-0805">Transcription regulation</keyword>
<sequence length="197" mass="21238">MIIEDDESFAAILARRLERHEYQVDIAHSTQTGLELATKITPGYVLLDMKVGDDNGIHILPQLRQLLPSSRIILLTGYASIATAVESIKSGADDYLSKPIDGASLLAALNGGTNIRASARASGRADGNSGAGAEGKLKGTSTKHDTLATSMSPARMEWEHIQQVLKINQGNISETARQLGMHRRTLQRKLGKRPQAS</sequence>
<dbReference type="GO" id="GO:0000976">
    <property type="term" value="F:transcription cis-regulatory region binding"/>
    <property type="evidence" value="ECO:0007669"/>
    <property type="project" value="TreeGrafter"/>
</dbReference>
<gene>
    <name evidence="9" type="ORF">BTO11_02065</name>
</gene>
<comment type="caution">
    <text evidence="9">The sequence shown here is derived from an EMBL/GenBank/DDBJ whole genome shotgun (WGS) entry which is preliminary data.</text>
</comment>
<dbReference type="CDD" id="cd17563">
    <property type="entry name" value="REC_RegA-like"/>
    <property type="match status" value="1"/>
</dbReference>
<dbReference type="InterPro" id="IPR009057">
    <property type="entry name" value="Homeodomain-like_sf"/>
</dbReference>
<feature type="modified residue" description="4-aspartylphosphate" evidence="6">
    <location>
        <position position="48"/>
    </location>
</feature>
<dbReference type="PANTHER" id="PTHR48111:SF1">
    <property type="entry name" value="TWO-COMPONENT RESPONSE REGULATOR ORR33"/>
    <property type="match status" value="1"/>
</dbReference>
<evidence type="ECO:0000256" key="1">
    <source>
        <dbReference type="ARBA" id="ARBA00022553"/>
    </source>
</evidence>
<feature type="region of interest" description="Disordered" evidence="7">
    <location>
        <begin position="178"/>
        <end position="197"/>
    </location>
</feature>
<organism evidence="9 10">
    <name type="scientific">Psychrosphaera saromensis</name>
    <dbReference type="NCBI Taxonomy" id="716813"/>
    <lineage>
        <taxon>Bacteria</taxon>
        <taxon>Pseudomonadati</taxon>
        <taxon>Pseudomonadota</taxon>
        <taxon>Gammaproteobacteria</taxon>
        <taxon>Alteromonadales</taxon>
        <taxon>Pseudoalteromonadaceae</taxon>
        <taxon>Psychrosphaera</taxon>
    </lineage>
</organism>
<dbReference type="SMART" id="SM00448">
    <property type="entry name" value="REC"/>
    <property type="match status" value="1"/>
</dbReference>
<accession>A0A2S7UYV0</accession>
<feature type="compositionally biased region" description="Basic residues" evidence="7">
    <location>
        <begin position="180"/>
        <end position="197"/>
    </location>
</feature>
<evidence type="ECO:0000259" key="8">
    <source>
        <dbReference type="PROSITE" id="PS50110"/>
    </source>
</evidence>
<dbReference type="GO" id="GO:0000156">
    <property type="term" value="F:phosphorelay response regulator activity"/>
    <property type="evidence" value="ECO:0007669"/>
    <property type="project" value="TreeGrafter"/>
</dbReference>
<dbReference type="InterPro" id="IPR002197">
    <property type="entry name" value="HTH_Fis"/>
</dbReference>
<dbReference type="Proteomes" id="UP000239007">
    <property type="component" value="Unassembled WGS sequence"/>
</dbReference>
<dbReference type="AlphaFoldDB" id="A0A2S7UYV0"/>